<dbReference type="GO" id="GO:0008233">
    <property type="term" value="F:peptidase activity"/>
    <property type="evidence" value="ECO:0007669"/>
    <property type="project" value="UniProtKB-KW"/>
</dbReference>
<keyword evidence="1" id="KW-1015">Disulfide bond</keyword>
<dbReference type="PROSITE" id="PS00135">
    <property type="entry name" value="TRYPSIN_SER"/>
    <property type="match status" value="1"/>
</dbReference>
<organism evidence="5 6">
    <name type="scientific">Salininema proteolyticum</name>
    <dbReference type="NCBI Taxonomy" id="1607685"/>
    <lineage>
        <taxon>Bacteria</taxon>
        <taxon>Bacillati</taxon>
        <taxon>Actinomycetota</taxon>
        <taxon>Actinomycetes</taxon>
        <taxon>Glycomycetales</taxon>
        <taxon>Glycomycetaceae</taxon>
        <taxon>Salininema</taxon>
    </lineage>
</organism>
<dbReference type="RefSeq" id="WP_380621564.1">
    <property type="nucleotide sequence ID" value="NZ_JBHSDK010000015.1"/>
</dbReference>
<dbReference type="PROSITE" id="PS00134">
    <property type="entry name" value="TRYPSIN_HIS"/>
    <property type="match status" value="1"/>
</dbReference>
<keyword evidence="6" id="KW-1185">Reference proteome</keyword>
<keyword evidence="2" id="KW-0378">Hydrolase</keyword>
<evidence type="ECO:0000259" key="4">
    <source>
        <dbReference type="PROSITE" id="PS50240"/>
    </source>
</evidence>
<evidence type="ECO:0000256" key="3">
    <source>
        <dbReference type="SAM" id="SignalP"/>
    </source>
</evidence>
<dbReference type="GO" id="GO:0006508">
    <property type="term" value="P:proteolysis"/>
    <property type="evidence" value="ECO:0007669"/>
    <property type="project" value="UniProtKB-KW"/>
</dbReference>
<comment type="caution">
    <text evidence="5">The sequence shown here is derived from an EMBL/GenBank/DDBJ whole genome shotgun (WGS) entry which is preliminary data.</text>
</comment>
<dbReference type="EMBL" id="JBHSDK010000015">
    <property type="protein sequence ID" value="MFC4336086.1"/>
    <property type="molecule type" value="Genomic_DNA"/>
</dbReference>
<keyword evidence="2 5" id="KW-0645">Protease</keyword>
<dbReference type="InterPro" id="IPR018114">
    <property type="entry name" value="TRYPSIN_HIS"/>
</dbReference>
<proteinExistence type="predicted"/>
<name>A0ABV8U0C3_9ACTN</name>
<evidence type="ECO:0000256" key="1">
    <source>
        <dbReference type="ARBA" id="ARBA00023157"/>
    </source>
</evidence>
<dbReference type="InterPro" id="IPR001254">
    <property type="entry name" value="Trypsin_dom"/>
</dbReference>
<dbReference type="Pfam" id="PF00089">
    <property type="entry name" value="Trypsin"/>
    <property type="match status" value="1"/>
</dbReference>
<evidence type="ECO:0000313" key="5">
    <source>
        <dbReference type="EMBL" id="MFC4336086.1"/>
    </source>
</evidence>
<dbReference type="CDD" id="cd00190">
    <property type="entry name" value="Tryp_SPc"/>
    <property type="match status" value="1"/>
</dbReference>
<dbReference type="SUPFAM" id="SSF50494">
    <property type="entry name" value="Trypsin-like serine proteases"/>
    <property type="match status" value="1"/>
</dbReference>
<protein>
    <submittedName>
        <fullName evidence="5">Serine protease</fullName>
    </submittedName>
</protein>
<dbReference type="Gene3D" id="2.40.10.10">
    <property type="entry name" value="Trypsin-like serine proteases"/>
    <property type="match status" value="2"/>
</dbReference>
<dbReference type="InterPro" id="IPR043504">
    <property type="entry name" value="Peptidase_S1_PA_chymotrypsin"/>
</dbReference>
<evidence type="ECO:0000313" key="6">
    <source>
        <dbReference type="Proteomes" id="UP001595823"/>
    </source>
</evidence>
<feature type="chain" id="PRO_5047342460" evidence="3">
    <location>
        <begin position="26"/>
        <end position="261"/>
    </location>
</feature>
<gene>
    <name evidence="5" type="ORF">ACFPET_12815</name>
</gene>
<dbReference type="PRINTS" id="PR00722">
    <property type="entry name" value="CHYMOTRYPSIN"/>
</dbReference>
<dbReference type="PANTHER" id="PTHR24252">
    <property type="entry name" value="ACROSIN-RELATED"/>
    <property type="match status" value="1"/>
</dbReference>
<reference evidence="6" key="1">
    <citation type="journal article" date="2019" name="Int. J. Syst. Evol. Microbiol.">
        <title>The Global Catalogue of Microorganisms (GCM) 10K type strain sequencing project: providing services to taxonomists for standard genome sequencing and annotation.</title>
        <authorList>
            <consortium name="The Broad Institute Genomics Platform"/>
            <consortium name="The Broad Institute Genome Sequencing Center for Infectious Disease"/>
            <person name="Wu L."/>
            <person name="Ma J."/>
        </authorList>
    </citation>
    <scope>NUCLEOTIDE SEQUENCE [LARGE SCALE GENOMIC DNA]</scope>
    <source>
        <strain evidence="6">IBRC-M 10908</strain>
    </source>
</reference>
<dbReference type="PROSITE" id="PS50240">
    <property type="entry name" value="TRYPSIN_DOM"/>
    <property type="match status" value="1"/>
</dbReference>
<keyword evidence="2" id="KW-0720">Serine protease</keyword>
<dbReference type="InterPro" id="IPR001314">
    <property type="entry name" value="Peptidase_S1A"/>
</dbReference>
<feature type="domain" description="Peptidase S1" evidence="4">
    <location>
        <begin position="34"/>
        <end position="258"/>
    </location>
</feature>
<feature type="signal peptide" evidence="3">
    <location>
        <begin position="1"/>
        <end position="25"/>
    </location>
</feature>
<dbReference type="SMART" id="SM00020">
    <property type="entry name" value="Tryp_SPc"/>
    <property type="match status" value="1"/>
</dbReference>
<dbReference type="InterPro" id="IPR033116">
    <property type="entry name" value="TRYPSIN_SER"/>
</dbReference>
<evidence type="ECO:0000256" key="2">
    <source>
        <dbReference type="RuleBase" id="RU363034"/>
    </source>
</evidence>
<dbReference type="PANTHER" id="PTHR24252:SF7">
    <property type="entry name" value="HYALIN"/>
    <property type="match status" value="1"/>
</dbReference>
<dbReference type="Proteomes" id="UP001595823">
    <property type="component" value="Unassembled WGS sequence"/>
</dbReference>
<accession>A0ABV8U0C3</accession>
<dbReference type="InterPro" id="IPR009003">
    <property type="entry name" value="Peptidase_S1_PA"/>
</dbReference>
<sequence length="261" mass="26416">MKNLIRTLAATAAAAVGALALTASAGASGMGAQVIGGDPAEEGQFPYLVSLQSGGHFCGGSLIAEDVVLTAAHCVEGSGPGDFTVKHGSVALDSPDMNEYEVADVEVAPDYGQGSRFSWDWALVQLTEPVEGAETVALSDGSVDEGPTFTVAGWGVTDDGGLANEQQFVEVPFVDDQTCSEAYGSSLDPESMVCAGDVENGGVDSCQGDSGGPLVAGEEGSHVLAGIVSWGQGCAEPGYPGVYSQVSSFRDDVENGLARLG</sequence>
<keyword evidence="3" id="KW-0732">Signal</keyword>